<accession>A0A0D6MKQ0</accession>
<dbReference type="STRING" id="1231623.Tasa_015_040"/>
<evidence type="ECO:0000256" key="6">
    <source>
        <dbReference type="ARBA" id="ARBA00023315"/>
    </source>
</evidence>
<proteinExistence type="predicted"/>
<evidence type="ECO:0000256" key="4">
    <source>
        <dbReference type="ARBA" id="ARBA00022679"/>
    </source>
</evidence>
<comment type="subcellular location">
    <subcellularLocation>
        <location evidence="1">Cell inner membrane</location>
    </subcellularLocation>
</comment>
<dbReference type="InterPro" id="IPR004960">
    <property type="entry name" value="LipA_acyltrans"/>
</dbReference>
<evidence type="ECO:0000313" key="8">
    <source>
        <dbReference type="Proteomes" id="UP000032679"/>
    </source>
</evidence>
<sequence>MRGSAGRDATWVLPELGNQSAMAVLVALAQRLGRRRLSRLIWPVSLYYLLTHRTARRGSRAYLRRVFGRSPTWIESLRHIQAFALVILDRVYFLGKPNAAPLTRVSGGKAILDALSEGRGCILIGAHIGSFEALRAVGRDVRIRMRILMYRAIVGGATRRLEALDPGYEDAIIPIGEPDTMLRVAEALRRNEVVGMLGDRAPDIGRYLQRELLGGAVDLPEGPLRLAAVTGAPVVLFRALRLRDGTYDVRFEPLGISPDTVTPRRAFVDAGLDRYVAWMENLCRRNPFSWFNFYDFWKELP</sequence>
<dbReference type="RefSeq" id="WP_048848595.1">
    <property type="nucleotide sequence ID" value="NZ_BALE01000015.1"/>
</dbReference>
<evidence type="ECO:0000256" key="1">
    <source>
        <dbReference type="ARBA" id="ARBA00004533"/>
    </source>
</evidence>
<evidence type="ECO:0000256" key="2">
    <source>
        <dbReference type="ARBA" id="ARBA00022475"/>
    </source>
</evidence>
<keyword evidence="2" id="KW-1003">Cell membrane</keyword>
<keyword evidence="8" id="KW-1185">Reference proteome</keyword>
<name>A0A0D6MKQ0_9PROT</name>
<protein>
    <submittedName>
        <fullName evidence="7">Acyltransferase</fullName>
    </submittedName>
</protein>
<comment type="caution">
    <text evidence="7">The sequence shown here is derived from an EMBL/GenBank/DDBJ whole genome shotgun (WGS) entry which is preliminary data.</text>
</comment>
<evidence type="ECO:0000256" key="5">
    <source>
        <dbReference type="ARBA" id="ARBA00023136"/>
    </source>
</evidence>
<keyword evidence="6 7" id="KW-0012">Acyltransferase</keyword>
<keyword evidence="3" id="KW-0997">Cell inner membrane</keyword>
<gene>
    <name evidence="7" type="ORF">Tasa_015_040</name>
</gene>
<dbReference type="OrthoDB" id="9808633at2"/>
<organism evidence="7 8">
    <name type="scientific">Tanticharoenia sakaeratensis NBRC 103193</name>
    <dbReference type="NCBI Taxonomy" id="1231623"/>
    <lineage>
        <taxon>Bacteria</taxon>
        <taxon>Pseudomonadati</taxon>
        <taxon>Pseudomonadota</taxon>
        <taxon>Alphaproteobacteria</taxon>
        <taxon>Acetobacterales</taxon>
        <taxon>Acetobacteraceae</taxon>
        <taxon>Tanticharoenia</taxon>
    </lineage>
</organism>
<evidence type="ECO:0000256" key="3">
    <source>
        <dbReference type="ARBA" id="ARBA00022519"/>
    </source>
</evidence>
<evidence type="ECO:0000313" key="7">
    <source>
        <dbReference type="EMBL" id="GAN54051.1"/>
    </source>
</evidence>
<dbReference type="AlphaFoldDB" id="A0A0D6MKQ0"/>
<dbReference type="CDD" id="cd07984">
    <property type="entry name" value="LPLAT_LABLAT-like"/>
    <property type="match status" value="1"/>
</dbReference>
<dbReference type="Proteomes" id="UP000032679">
    <property type="component" value="Unassembled WGS sequence"/>
</dbReference>
<dbReference type="GO" id="GO:0016746">
    <property type="term" value="F:acyltransferase activity"/>
    <property type="evidence" value="ECO:0007669"/>
    <property type="project" value="UniProtKB-KW"/>
</dbReference>
<dbReference type="EMBL" id="BALE01000015">
    <property type="protein sequence ID" value="GAN54051.1"/>
    <property type="molecule type" value="Genomic_DNA"/>
</dbReference>
<keyword evidence="4 7" id="KW-0808">Transferase</keyword>
<dbReference type="PANTHER" id="PTHR30606">
    <property type="entry name" value="LIPID A BIOSYNTHESIS LAUROYL ACYLTRANSFERASE"/>
    <property type="match status" value="1"/>
</dbReference>
<reference evidence="7 8" key="1">
    <citation type="submission" date="2012-10" db="EMBL/GenBank/DDBJ databases">
        <title>Genome sequencing of Tanticharoenia sakaeratensis NBRC 103193.</title>
        <authorList>
            <person name="Azuma Y."/>
            <person name="Hadano H."/>
            <person name="Hirakawa H."/>
            <person name="Matsushita K."/>
        </authorList>
    </citation>
    <scope>NUCLEOTIDE SEQUENCE [LARGE SCALE GENOMIC DNA]</scope>
    <source>
        <strain evidence="7 8">NBRC 103193</strain>
    </source>
</reference>
<keyword evidence="5" id="KW-0472">Membrane</keyword>
<dbReference type="GO" id="GO:0005886">
    <property type="term" value="C:plasma membrane"/>
    <property type="evidence" value="ECO:0007669"/>
    <property type="project" value="UniProtKB-SubCell"/>
</dbReference>
<dbReference type="PANTHER" id="PTHR30606:SF9">
    <property type="entry name" value="LIPID A BIOSYNTHESIS LAUROYLTRANSFERASE"/>
    <property type="match status" value="1"/>
</dbReference>
<dbReference type="GO" id="GO:0009247">
    <property type="term" value="P:glycolipid biosynthetic process"/>
    <property type="evidence" value="ECO:0007669"/>
    <property type="project" value="UniProtKB-ARBA"/>
</dbReference>